<feature type="transmembrane region" description="Helical" evidence="8">
    <location>
        <begin position="92"/>
        <end position="113"/>
    </location>
</feature>
<dbReference type="EMBL" id="CDHN01000003">
    <property type="protein sequence ID" value="CEJ90116.1"/>
    <property type="molecule type" value="Genomic_DNA"/>
</dbReference>
<dbReference type="InterPro" id="IPR011701">
    <property type="entry name" value="MFS"/>
</dbReference>
<protein>
    <recommendedName>
        <fullName evidence="9">Major facilitator superfamily (MFS) profile domain-containing protein</fullName>
    </recommendedName>
</protein>
<dbReference type="FunFam" id="1.20.1250.20:FF:000011">
    <property type="entry name" value="MFS multidrug transporter, putative"/>
    <property type="match status" value="1"/>
</dbReference>
<dbReference type="OrthoDB" id="5296287at2759"/>
<feature type="transmembrane region" description="Helical" evidence="8">
    <location>
        <begin position="213"/>
        <end position="233"/>
    </location>
</feature>
<reference evidence="10 11" key="1">
    <citation type="journal article" date="2015" name="Genome Announc.">
        <title>Draft Genome Sequence and Gene Annotation of the Entomopathogenic Fungus Verticillium hemipterigenum.</title>
        <authorList>
            <person name="Horn F."/>
            <person name="Habel A."/>
            <person name="Scharf D.H."/>
            <person name="Dworschak J."/>
            <person name="Brakhage A.A."/>
            <person name="Guthke R."/>
            <person name="Hertweck C."/>
            <person name="Linde J."/>
        </authorList>
    </citation>
    <scope>NUCLEOTIDE SEQUENCE [LARGE SCALE GENOMIC DNA]</scope>
</reference>
<evidence type="ECO:0000259" key="9">
    <source>
        <dbReference type="PROSITE" id="PS50850"/>
    </source>
</evidence>
<dbReference type="AlphaFoldDB" id="A0A0A1SZ71"/>
<feature type="transmembrane region" description="Helical" evidence="8">
    <location>
        <begin position="327"/>
        <end position="347"/>
    </location>
</feature>
<feature type="transmembrane region" description="Helical" evidence="8">
    <location>
        <begin position="125"/>
        <end position="144"/>
    </location>
</feature>
<feature type="transmembrane region" description="Helical" evidence="8">
    <location>
        <begin position="368"/>
        <end position="389"/>
    </location>
</feature>
<comment type="subcellular location">
    <subcellularLocation>
        <location evidence="1">Membrane</location>
        <topology evidence="1">Multi-pass membrane protein</topology>
    </subcellularLocation>
</comment>
<keyword evidence="6" id="KW-0325">Glycoprotein</keyword>
<keyword evidence="11" id="KW-1185">Reference proteome</keyword>
<feature type="domain" description="Major facilitator superfamily (MFS) profile" evidence="9">
    <location>
        <begin position="58"/>
        <end position="487"/>
    </location>
</feature>
<evidence type="ECO:0000256" key="4">
    <source>
        <dbReference type="ARBA" id="ARBA00022989"/>
    </source>
</evidence>
<dbReference type="CDD" id="cd17323">
    <property type="entry name" value="MFS_Tpo1_MDR_like"/>
    <property type="match status" value="1"/>
</dbReference>
<dbReference type="InterPro" id="IPR036259">
    <property type="entry name" value="MFS_trans_sf"/>
</dbReference>
<keyword evidence="4 8" id="KW-1133">Transmembrane helix</keyword>
<proteinExistence type="inferred from homology"/>
<dbReference type="Gene3D" id="1.20.1250.20">
    <property type="entry name" value="MFS general substrate transporter like domains"/>
    <property type="match status" value="1"/>
</dbReference>
<dbReference type="PANTHER" id="PTHR23502:SF68">
    <property type="entry name" value="MULTIDRUG TRANSPORTER, PUTATIVE (AFU_ORTHOLOGUE AFUA_3G01120)-RELATED"/>
    <property type="match status" value="1"/>
</dbReference>
<dbReference type="GO" id="GO:0016020">
    <property type="term" value="C:membrane"/>
    <property type="evidence" value="ECO:0007669"/>
    <property type="project" value="UniProtKB-SubCell"/>
</dbReference>
<sequence>MASSSADLEQQQQQSTVTDTDVEKSVLSTVPDPDVVDFEGPDDPMNPLNWTTSKKTVVVSLVSILTLLSSLSSSVFAPGIPQVIHDFGSKNTSIGSFTLTVFVIGYAFGPLGIAPLSEIYGRTPVYIVSCVFFVIFTICCAIAPSLASLIVFRLLAGFAGSCPLALGAGTVADVVRPESRGIAMAAYTAGPLLGPIIGPIGGGYLIQAQGWRWSFWVVSMAAGLVLIFTVFFLDETYKLAILNKKTKKLRKETGNENLRSVLHTDLTHAQVFRIAIVRPTKMLFMSPIIFSLSLFMFILYGYFYLMFTAIPGLFQNQYGFSPGQVGLTYLGLGVGSFVGLFLSGATSDRLVVYLKEKKNTETKPEYRLPVLIAGTCLVPIGLFWIGWTAQTLQHWILPTIGTGIVSVGVTLLFMASTTYLIDVYTTYAASAVAASVVLRSLGGALLPLAGGPMFERLGLGWGNSLLAFIGLLMIPVPIAFYLYGERIRQKEAKSIKF</sequence>
<gene>
    <name evidence="10" type="ORF">VHEMI05920</name>
</gene>
<dbReference type="SUPFAM" id="SSF103473">
    <property type="entry name" value="MFS general substrate transporter"/>
    <property type="match status" value="1"/>
</dbReference>
<dbReference type="PANTHER" id="PTHR23502">
    <property type="entry name" value="MAJOR FACILITATOR SUPERFAMILY"/>
    <property type="match status" value="1"/>
</dbReference>
<name>A0A0A1SZ71_9HYPO</name>
<dbReference type="InterPro" id="IPR020846">
    <property type="entry name" value="MFS_dom"/>
</dbReference>
<dbReference type="PROSITE" id="PS50850">
    <property type="entry name" value="MFS"/>
    <property type="match status" value="1"/>
</dbReference>
<dbReference type="Proteomes" id="UP000039046">
    <property type="component" value="Unassembled WGS sequence"/>
</dbReference>
<keyword evidence="3 8" id="KW-0812">Transmembrane</keyword>
<evidence type="ECO:0000256" key="6">
    <source>
        <dbReference type="ARBA" id="ARBA00023180"/>
    </source>
</evidence>
<evidence type="ECO:0000256" key="7">
    <source>
        <dbReference type="SAM" id="MobiDB-lite"/>
    </source>
</evidence>
<feature type="compositionally biased region" description="Polar residues" evidence="7">
    <location>
        <begin position="1"/>
        <end position="19"/>
    </location>
</feature>
<evidence type="ECO:0000256" key="5">
    <source>
        <dbReference type="ARBA" id="ARBA00023136"/>
    </source>
</evidence>
<feature type="transmembrane region" description="Helical" evidence="8">
    <location>
        <begin position="150"/>
        <end position="172"/>
    </location>
</feature>
<feature type="transmembrane region" description="Helical" evidence="8">
    <location>
        <begin position="395"/>
        <end position="415"/>
    </location>
</feature>
<evidence type="ECO:0000256" key="8">
    <source>
        <dbReference type="SAM" id="Phobius"/>
    </source>
</evidence>
<evidence type="ECO:0000256" key="1">
    <source>
        <dbReference type="ARBA" id="ARBA00004141"/>
    </source>
</evidence>
<feature type="transmembrane region" description="Helical" evidence="8">
    <location>
        <begin position="283"/>
        <end position="307"/>
    </location>
</feature>
<dbReference type="GO" id="GO:0022857">
    <property type="term" value="F:transmembrane transporter activity"/>
    <property type="evidence" value="ECO:0007669"/>
    <property type="project" value="InterPro"/>
</dbReference>
<feature type="region of interest" description="Disordered" evidence="7">
    <location>
        <begin position="1"/>
        <end position="38"/>
    </location>
</feature>
<evidence type="ECO:0000256" key="2">
    <source>
        <dbReference type="ARBA" id="ARBA00008335"/>
    </source>
</evidence>
<keyword evidence="5 8" id="KW-0472">Membrane</keyword>
<feature type="transmembrane region" description="Helical" evidence="8">
    <location>
        <begin position="461"/>
        <end position="483"/>
    </location>
</feature>
<feature type="transmembrane region" description="Helical" evidence="8">
    <location>
        <begin position="184"/>
        <end position="207"/>
    </location>
</feature>
<organism evidence="10 11">
    <name type="scientific">[Torrubiella] hemipterigena</name>
    <dbReference type="NCBI Taxonomy" id="1531966"/>
    <lineage>
        <taxon>Eukaryota</taxon>
        <taxon>Fungi</taxon>
        <taxon>Dikarya</taxon>
        <taxon>Ascomycota</taxon>
        <taxon>Pezizomycotina</taxon>
        <taxon>Sordariomycetes</taxon>
        <taxon>Hypocreomycetidae</taxon>
        <taxon>Hypocreales</taxon>
        <taxon>Clavicipitaceae</taxon>
        <taxon>Clavicipitaceae incertae sedis</taxon>
        <taxon>'Torrubiella' clade</taxon>
    </lineage>
</organism>
<feature type="transmembrane region" description="Helical" evidence="8">
    <location>
        <begin position="427"/>
        <end position="449"/>
    </location>
</feature>
<comment type="similarity">
    <text evidence="2">Belongs to the major facilitator superfamily.</text>
</comment>
<dbReference type="Pfam" id="PF07690">
    <property type="entry name" value="MFS_1"/>
    <property type="match status" value="1"/>
</dbReference>
<evidence type="ECO:0000256" key="3">
    <source>
        <dbReference type="ARBA" id="ARBA00022692"/>
    </source>
</evidence>
<evidence type="ECO:0000313" key="11">
    <source>
        <dbReference type="Proteomes" id="UP000039046"/>
    </source>
</evidence>
<dbReference type="STRING" id="1531966.A0A0A1SZ71"/>
<feature type="transmembrane region" description="Helical" evidence="8">
    <location>
        <begin position="57"/>
        <end position="80"/>
    </location>
</feature>
<dbReference type="HOGENOM" id="CLU_008455_1_1_1"/>
<evidence type="ECO:0000313" key="10">
    <source>
        <dbReference type="EMBL" id="CEJ90116.1"/>
    </source>
</evidence>
<accession>A0A0A1SZ71</accession>